<feature type="transmembrane region" description="Helical" evidence="1">
    <location>
        <begin position="235"/>
        <end position="256"/>
    </location>
</feature>
<comment type="caution">
    <text evidence="2">The sequence shown here is derived from an EMBL/GenBank/DDBJ whole genome shotgun (WGS) entry which is preliminary data.</text>
</comment>
<protein>
    <submittedName>
        <fullName evidence="2">Uncharacterized protein</fullName>
    </submittedName>
</protein>
<keyword evidence="1" id="KW-1133">Transmembrane helix</keyword>
<proteinExistence type="predicted"/>
<organism evidence="2">
    <name type="scientific">Ignavibacterium album</name>
    <dbReference type="NCBI Taxonomy" id="591197"/>
    <lineage>
        <taxon>Bacteria</taxon>
        <taxon>Pseudomonadati</taxon>
        <taxon>Ignavibacteriota</taxon>
        <taxon>Ignavibacteria</taxon>
        <taxon>Ignavibacteriales</taxon>
        <taxon>Ignavibacteriaceae</taxon>
        <taxon>Ignavibacterium</taxon>
    </lineage>
</organism>
<sequence length="268" mass="30902">MKRNLTLWIIAFLVTIATAVFQRFTGPTYPVKGETILKDTKIQYTLDRSHSGQEHHLIKIKVRDKNVTGLLKWKRHKTSDNWSFQRMRYIDGELVGALPPQPPAGKLEYQIILSDDEYQVLVPQEGPVVIRFKGEVPAYVLIPHIIFIFLAMLFSTRTGLEYFNNEPKYEKLVYLTLIFLILGGFIFGPVVQYFAFGALWTGFPFGYDLTDNKTLIALIGWLTAFIMMKRSEKPYRWIIAASVLMFIVFLIPHSLLGSELDYSKMNNP</sequence>
<gene>
    <name evidence="2" type="ORF">ENS31_04585</name>
</gene>
<evidence type="ECO:0000313" key="2">
    <source>
        <dbReference type="EMBL" id="HFI90795.1"/>
    </source>
</evidence>
<evidence type="ECO:0000256" key="1">
    <source>
        <dbReference type="SAM" id="Phobius"/>
    </source>
</evidence>
<dbReference type="EMBL" id="DSUJ01000008">
    <property type="protein sequence ID" value="HFI90795.1"/>
    <property type="molecule type" value="Genomic_DNA"/>
</dbReference>
<keyword evidence="1" id="KW-0472">Membrane</keyword>
<feature type="transmembrane region" description="Helical" evidence="1">
    <location>
        <begin position="138"/>
        <end position="160"/>
    </location>
</feature>
<feature type="transmembrane region" description="Helical" evidence="1">
    <location>
        <begin position="212"/>
        <end position="228"/>
    </location>
</feature>
<accession>A0A7V2ZJ01</accession>
<name>A0A7V2ZJ01_9BACT</name>
<reference evidence="2" key="1">
    <citation type="journal article" date="2020" name="mSystems">
        <title>Genome- and Community-Level Interaction Insights into Carbon Utilization and Element Cycling Functions of Hydrothermarchaeota in Hydrothermal Sediment.</title>
        <authorList>
            <person name="Zhou Z."/>
            <person name="Liu Y."/>
            <person name="Xu W."/>
            <person name="Pan J."/>
            <person name="Luo Z.H."/>
            <person name="Li M."/>
        </authorList>
    </citation>
    <scope>NUCLEOTIDE SEQUENCE [LARGE SCALE GENOMIC DNA]</scope>
    <source>
        <strain evidence="2">SpSt-479</strain>
    </source>
</reference>
<dbReference type="AlphaFoldDB" id="A0A7V2ZJ01"/>
<keyword evidence="1" id="KW-0812">Transmembrane</keyword>
<feature type="transmembrane region" description="Helical" evidence="1">
    <location>
        <begin position="172"/>
        <end position="200"/>
    </location>
</feature>